<dbReference type="PANTHER" id="PTHR22770:SF47">
    <property type="entry name" value="E3 UBIQUITIN-PROTEIN LIGASE RNF216"/>
    <property type="match status" value="1"/>
</dbReference>
<dbReference type="SUPFAM" id="SSF57850">
    <property type="entry name" value="RING/U-box"/>
    <property type="match status" value="2"/>
</dbReference>
<proteinExistence type="predicted"/>
<evidence type="ECO:0000256" key="4">
    <source>
        <dbReference type="ARBA" id="ARBA00022737"/>
    </source>
</evidence>
<keyword evidence="7" id="KW-0862">Zinc</keyword>
<evidence type="ECO:0000256" key="8">
    <source>
        <dbReference type="SAM" id="MobiDB-lite"/>
    </source>
</evidence>
<dbReference type="CDD" id="cd16630">
    <property type="entry name" value="RING-HC_RBR_RNF216"/>
    <property type="match status" value="1"/>
</dbReference>
<evidence type="ECO:0000313" key="11">
    <source>
        <dbReference type="Proteomes" id="UP001222932"/>
    </source>
</evidence>
<evidence type="ECO:0000256" key="2">
    <source>
        <dbReference type="ARBA" id="ARBA00022679"/>
    </source>
</evidence>
<dbReference type="InterPro" id="IPR047545">
    <property type="entry name" value="BRcat_RBR_RNF216"/>
</dbReference>
<name>A0AAD3TWS4_9TREE</name>
<feature type="domain" description="RING-type" evidence="9">
    <location>
        <begin position="352"/>
        <end position="573"/>
    </location>
</feature>
<comment type="pathway">
    <text evidence="1">Protein modification; protein ubiquitination.</text>
</comment>
<sequence length="881" mass="96989">MDGGAADLLNLDMDDDDGLFADFLEDFNDRPANRDLDSESESDSSDIQVLDEAPEHLRPVIPPSPIMVSSGDEDGDEEPILHRPAKRPASGSVELLHSPPRTKQRVDGPDDQSIAGPSNASETIVTSVEYLVPVVLDVIPDVCPVWLRDNLQRVVEMVKDQVATPGQVAIDHVINIALEMERYPRSGDADKADVEEKEKGDYKDPKYRAAARSGYEYFKHSQSALEAMFTTIPVGYIRQSWALHGNLQLVPTYLYLHSLATVGEKPYKELKRCRQRKGKSRAEMPEEDPSSSASQANGSDAADEFHLEYAFLKELMADAAEKEQKEMAATAAKEKQEADHVERRELAVAEGRSRECGCCFDQESLEDLVACPEGHIFCRQCVASLAENKLGEQLTNITCMDVSQCDAAFTDAVLADVCGEKTMSLYHRLRQMKDLEMAAIDGLESCPHCPFAMVIENPDEKLFRCFNADCKQVTCRKCKRADHIPKRCEEVEEDFKLNKRHAIEEAMSAALMRRCPKCDKAYLKESGCNKITCQSCRTVSCYICQKAIPEDYAHFDQLPGRHGRNPGKCQLWDTGNESQADVDRIVNARDEAVNAAREAALQGGLELSDADLNVDAPAAVQAQGPVLYRGRPALADVFVGYRHAHQALNPGLAQAIARRQRRHELRLAAPLHHGIYGLGGGMLANHEYGMYVHQAPAIAHGDLLMNRMARLAGPLDYGDGPNPPQLLDPPPPNPWLPAADDGEVARAAYQRALAARMAAILPPRPAPPPPPLLLEARPAAIPPLLPQLGADEGLELRVARVQMAAQVAILRGMLAARRDNDENRDVGGLADEPLELANARNPPRLRGRAVHEHRARERLQRADELLALLGRRPGGPNSPAV</sequence>
<organism evidence="10 11">
    <name type="scientific">Cutaneotrichosporon spelunceum</name>
    <dbReference type="NCBI Taxonomy" id="1672016"/>
    <lineage>
        <taxon>Eukaryota</taxon>
        <taxon>Fungi</taxon>
        <taxon>Dikarya</taxon>
        <taxon>Basidiomycota</taxon>
        <taxon>Agaricomycotina</taxon>
        <taxon>Tremellomycetes</taxon>
        <taxon>Trichosporonales</taxon>
        <taxon>Trichosporonaceae</taxon>
        <taxon>Cutaneotrichosporon</taxon>
    </lineage>
</organism>
<dbReference type="Gene3D" id="1.20.120.1750">
    <property type="match status" value="1"/>
</dbReference>
<evidence type="ECO:0000256" key="5">
    <source>
        <dbReference type="ARBA" id="ARBA00022771"/>
    </source>
</evidence>
<evidence type="ECO:0000259" key="9">
    <source>
        <dbReference type="PROSITE" id="PS51873"/>
    </source>
</evidence>
<dbReference type="Pfam" id="PF26200">
    <property type="entry name" value="Rcat_RNF216"/>
    <property type="match status" value="1"/>
</dbReference>
<dbReference type="Proteomes" id="UP001222932">
    <property type="component" value="Unassembled WGS sequence"/>
</dbReference>
<dbReference type="EMBL" id="BTCM01000005">
    <property type="protein sequence ID" value="GMK58158.1"/>
    <property type="molecule type" value="Genomic_DNA"/>
</dbReference>
<evidence type="ECO:0000256" key="6">
    <source>
        <dbReference type="ARBA" id="ARBA00022786"/>
    </source>
</evidence>
<protein>
    <recommendedName>
        <fullName evidence="9">RING-type domain-containing protein</fullName>
    </recommendedName>
</protein>
<dbReference type="SMART" id="SM00647">
    <property type="entry name" value="IBR"/>
    <property type="match status" value="2"/>
</dbReference>
<reference evidence="10" key="1">
    <citation type="journal article" date="2023" name="BMC Genomics">
        <title>Chromosome-level genome assemblies of Cutaneotrichosporon spp. (Trichosporonales, Basidiomycota) reveal imbalanced evolution between nucleotide sequences and chromosome synteny.</title>
        <authorList>
            <person name="Kobayashi Y."/>
            <person name="Kayamori A."/>
            <person name="Aoki K."/>
            <person name="Shiwa Y."/>
            <person name="Matsutani M."/>
            <person name="Fujita N."/>
            <person name="Sugita T."/>
            <person name="Iwasaki W."/>
            <person name="Tanaka N."/>
            <person name="Takashima M."/>
        </authorList>
    </citation>
    <scope>NUCLEOTIDE SEQUENCE</scope>
    <source>
        <strain evidence="10">HIS016</strain>
    </source>
</reference>
<keyword evidence="2" id="KW-0808">Transferase</keyword>
<dbReference type="InterPro" id="IPR044066">
    <property type="entry name" value="TRIAD_supradom"/>
</dbReference>
<keyword evidence="3" id="KW-0479">Metal-binding</keyword>
<feature type="region of interest" description="Disordered" evidence="8">
    <location>
        <begin position="29"/>
        <end position="120"/>
    </location>
</feature>
<dbReference type="GO" id="GO:0008270">
    <property type="term" value="F:zinc ion binding"/>
    <property type="evidence" value="ECO:0007669"/>
    <property type="project" value="UniProtKB-KW"/>
</dbReference>
<reference evidence="10" key="2">
    <citation type="submission" date="2023-06" db="EMBL/GenBank/DDBJ databases">
        <authorList>
            <person name="Kobayashi Y."/>
            <person name="Kayamori A."/>
            <person name="Aoki K."/>
            <person name="Shiwa Y."/>
            <person name="Fujita N."/>
            <person name="Sugita T."/>
            <person name="Iwasaki W."/>
            <person name="Tanaka N."/>
            <person name="Takashima M."/>
        </authorList>
    </citation>
    <scope>NUCLEOTIDE SEQUENCE</scope>
    <source>
        <strain evidence="10">HIS016</strain>
    </source>
</reference>
<evidence type="ECO:0000256" key="3">
    <source>
        <dbReference type="ARBA" id="ARBA00022723"/>
    </source>
</evidence>
<keyword evidence="5" id="KW-0863">Zinc-finger</keyword>
<evidence type="ECO:0000256" key="1">
    <source>
        <dbReference type="ARBA" id="ARBA00004906"/>
    </source>
</evidence>
<dbReference type="InterPro" id="IPR002867">
    <property type="entry name" value="IBR_dom"/>
</dbReference>
<dbReference type="PANTHER" id="PTHR22770">
    <property type="entry name" value="UBIQUITIN CONJUGATING ENZYME 7 INTERACTING PROTEIN-RELATED"/>
    <property type="match status" value="1"/>
</dbReference>
<dbReference type="CDD" id="cd20353">
    <property type="entry name" value="Rcat_RBR_RNF216"/>
    <property type="match status" value="1"/>
</dbReference>
<keyword evidence="6" id="KW-0833">Ubl conjugation pathway</keyword>
<gene>
    <name evidence="10" type="ORF">CspeluHIS016_0501900</name>
</gene>
<dbReference type="InterPro" id="IPR047544">
    <property type="entry name" value="RING-HC_RBR_RNF216"/>
</dbReference>
<dbReference type="InterPro" id="IPR051628">
    <property type="entry name" value="LUBAC_E3_Ligases"/>
</dbReference>
<keyword evidence="11" id="KW-1185">Reference proteome</keyword>
<dbReference type="AlphaFoldDB" id="A0AAD3TWS4"/>
<keyword evidence="4" id="KW-0677">Repeat</keyword>
<accession>A0AAD3TWS4</accession>
<dbReference type="InterPro" id="IPR047546">
    <property type="entry name" value="Rcat_RBR_RNF216"/>
</dbReference>
<dbReference type="GO" id="GO:0016740">
    <property type="term" value="F:transferase activity"/>
    <property type="evidence" value="ECO:0007669"/>
    <property type="project" value="UniProtKB-KW"/>
</dbReference>
<comment type="caution">
    <text evidence="10">The sequence shown here is derived from an EMBL/GenBank/DDBJ whole genome shotgun (WGS) entry which is preliminary data.</text>
</comment>
<evidence type="ECO:0000313" key="10">
    <source>
        <dbReference type="EMBL" id="GMK58158.1"/>
    </source>
</evidence>
<feature type="region of interest" description="Disordered" evidence="8">
    <location>
        <begin position="273"/>
        <end position="299"/>
    </location>
</feature>
<evidence type="ECO:0000256" key="7">
    <source>
        <dbReference type="ARBA" id="ARBA00022833"/>
    </source>
</evidence>
<dbReference type="CDD" id="cd20339">
    <property type="entry name" value="BRcat_RBR_RNF216"/>
    <property type="match status" value="1"/>
</dbReference>
<dbReference type="PROSITE" id="PS51873">
    <property type="entry name" value="TRIAD"/>
    <property type="match status" value="1"/>
</dbReference>